<feature type="region of interest" description="Disordered" evidence="2">
    <location>
        <begin position="310"/>
        <end position="346"/>
    </location>
</feature>
<feature type="compositionally biased region" description="Basic and acidic residues" evidence="2">
    <location>
        <begin position="46"/>
        <end position="57"/>
    </location>
</feature>
<evidence type="ECO:0000313" key="3">
    <source>
        <dbReference type="Proteomes" id="UP000887577"/>
    </source>
</evidence>
<dbReference type="PANTHER" id="PTHR22227">
    <property type="entry name" value="FAMILY WITH SEQUENCE SIMILARITY 122B ISOFORM X1"/>
    <property type="match status" value="1"/>
</dbReference>
<dbReference type="AlphaFoldDB" id="A0A914YG97"/>
<dbReference type="GO" id="GO:0004865">
    <property type="term" value="F:protein serine/threonine phosphatase inhibitor activity"/>
    <property type="evidence" value="ECO:0007669"/>
    <property type="project" value="InterPro"/>
</dbReference>
<feature type="compositionally biased region" description="Low complexity" evidence="2">
    <location>
        <begin position="330"/>
        <end position="346"/>
    </location>
</feature>
<dbReference type="WBParaSite" id="PSU_v2.g18339.t1">
    <property type="protein sequence ID" value="PSU_v2.g18339.t1"/>
    <property type="gene ID" value="PSU_v2.g18339"/>
</dbReference>
<keyword evidence="3" id="KW-1185">Reference proteome</keyword>
<dbReference type="Proteomes" id="UP000887577">
    <property type="component" value="Unplaced"/>
</dbReference>
<sequence>MATAEISPEASSSVSIGMLPPTDAMHFQGSPSTSSEENSNLMLTPKKIEPFIPRRSETISLSSATEPPKIGQKRSLSQAEFKNLPRFTANVPEGSSLPAPSARIPSSPSPKNDIIRISRPNSPSNAGRIVLPRSRIANIRRESDCSLETEVAHERYIKTAVQVSVGFEDFSLDDKSEDRKRAKSFTDPISITILGSSFPTSSNSPTRANVDQAKQCYSPATQQLVRPNISYSPSPSPTPSSPKRSRVMRSMSPIVTRQISKRRYTNNSGNCSGNSDTEGPPLSSKRQCTSFSKSCGSPLVREVPTFYNPNAPPSNCSDTSFNEPTVTQRTSSPTPSESSTTSSVTSFFKPRSYSDQLLNTSNQTNGDSDESSFVNDDQEVQYAQKDDQCSTTFSSRACTPVDEGDIRLPDEAPVQCTTPTGLIRTFTAGSSSPFRFTLPPSPLASQRLRDASDF</sequence>
<feature type="compositionally biased region" description="Polar residues" evidence="2">
    <location>
        <begin position="265"/>
        <end position="277"/>
    </location>
</feature>
<dbReference type="InterPro" id="IPR026716">
    <property type="entry name" value="PBIR1/2/3"/>
</dbReference>
<dbReference type="PANTHER" id="PTHR22227:SF6">
    <property type="entry name" value="FAMILY WITH SEQUENCE SIMILARITY 122B ISOFORM X1"/>
    <property type="match status" value="1"/>
</dbReference>
<proteinExistence type="inferred from homology"/>
<protein>
    <submittedName>
        <fullName evidence="4">Uncharacterized protein</fullName>
    </submittedName>
</protein>
<evidence type="ECO:0000313" key="4">
    <source>
        <dbReference type="WBParaSite" id="PSU_v2.g18339.t1"/>
    </source>
</evidence>
<evidence type="ECO:0000256" key="1">
    <source>
        <dbReference type="ARBA" id="ARBA00006725"/>
    </source>
</evidence>
<organism evidence="3 4">
    <name type="scientific">Panagrolaimus superbus</name>
    <dbReference type="NCBI Taxonomy" id="310955"/>
    <lineage>
        <taxon>Eukaryota</taxon>
        <taxon>Metazoa</taxon>
        <taxon>Ecdysozoa</taxon>
        <taxon>Nematoda</taxon>
        <taxon>Chromadorea</taxon>
        <taxon>Rhabditida</taxon>
        <taxon>Tylenchina</taxon>
        <taxon>Panagrolaimomorpha</taxon>
        <taxon>Panagrolaimoidea</taxon>
        <taxon>Panagrolaimidae</taxon>
        <taxon>Panagrolaimus</taxon>
    </lineage>
</organism>
<comment type="similarity">
    <text evidence="1">Belongs to the FAM122 family.</text>
</comment>
<feature type="compositionally biased region" description="Polar residues" evidence="2">
    <location>
        <begin position="29"/>
        <end position="42"/>
    </location>
</feature>
<evidence type="ECO:0000256" key="2">
    <source>
        <dbReference type="SAM" id="MobiDB-lite"/>
    </source>
</evidence>
<name>A0A914YG97_9BILA</name>
<accession>A0A914YG97</accession>
<reference evidence="4" key="1">
    <citation type="submission" date="2022-11" db="UniProtKB">
        <authorList>
            <consortium name="WormBaseParasite"/>
        </authorList>
    </citation>
    <scope>IDENTIFICATION</scope>
</reference>
<feature type="compositionally biased region" description="Low complexity" evidence="2">
    <location>
        <begin position="95"/>
        <end position="110"/>
    </location>
</feature>
<feature type="compositionally biased region" description="Polar residues" evidence="2">
    <location>
        <begin position="313"/>
        <end position="329"/>
    </location>
</feature>
<feature type="region of interest" description="Disordered" evidence="2">
    <location>
        <begin position="1"/>
        <end position="112"/>
    </location>
</feature>
<feature type="region of interest" description="Disordered" evidence="2">
    <location>
        <begin position="224"/>
        <end position="288"/>
    </location>
</feature>